<evidence type="ECO:0000313" key="1">
    <source>
        <dbReference type="EMBL" id="KAF2809247.1"/>
    </source>
</evidence>
<gene>
    <name evidence="1 3" type="ORF">BDZ99DRAFT_534021</name>
</gene>
<reference evidence="3" key="3">
    <citation type="submission" date="2025-04" db="UniProtKB">
        <authorList>
            <consortium name="RefSeq"/>
        </authorList>
    </citation>
    <scope>IDENTIFICATION</scope>
    <source>
        <strain evidence="3">CBS 304.34</strain>
    </source>
</reference>
<dbReference type="Proteomes" id="UP000504636">
    <property type="component" value="Unplaced"/>
</dbReference>
<protein>
    <submittedName>
        <fullName evidence="1 3">Uncharacterized protein</fullName>
    </submittedName>
</protein>
<proteinExistence type="predicted"/>
<reference evidence="1 3" key="1">
    <citation type="journal article" date="2020" name="Stud. Mycol.">
        <title>101 Dothideomycetes genomes: a test case for predicting lifestyles and emergence of pathogens.</title>
        <authorList>
            <person name="Haridas S."/>
            <person name="Albert R."/>
            <person name="Binder M."/>
            <person name="Bloem J."/>
            <person name="Labutti K."/>
            <person name="Salamov A."/>
            <person name="Andreopoulos B."/>
            <person name="Baker S."/>
            <person name="Barry K."/>
            <person name="Bills G."/>
            <person name="Bluhm B."/>
            <person name="Cannon C."/>
            <person name="Castanera R."/>
            <person name="Culley D."/>
            <person name="Daum C."/>
            <person name="Ezra D."/>
            <person name="Gonzalez J."/>
            <person name="Henrissat B."/>
            <person name="Kuo A."/>
            <person name="Liang C."/>
            <person name="Lipzen A."/>
            <person name="Lutzoni F."/>
            <person name="Magnuson J."/>
            <person name="Mondo S."/>
            <person name="Nolan M."/>
            <person name="Ohm R."/>
            <person name="Pangilinan J."/>
            <person name="Park H.-J."/>
            <person name="Ramirez L."/>
            <person name="Alfaro M."/>
            <person name="Sun H."/>
            <person name="Tritt A."/>
            <person name="Yoshinaga Y."/>
            <person name="Zwiers L.-H."/>
            <person name="Turgeon B."/>
            <person name="Goodwin S."/>
            <person name="Spatafora J."/>
            <person name="Crous P."/>
            <person name="Grigoriev I."/>
        </authorList>
    </citation>
    <scope>NUCLEOTIDE SEQUENCE</scope>
    <source>
        <strain evidence="1 3">CBS 304.34</strain>
    </source>
</reference>
<dbReference type="RefSeq" id="XP_033576211.1">
    <property type="nucleotide sequence ID" value="XM_033726524.1"/>
</dbReference>
<reference evidence="3" key="2">
    <citation type="submission" date="2020-04" db="EMBL/GenBank/DDBJ databases">
        <authorList>
            <consortium name="NCBI Genome Project"/>
        </authorList>
    </citation>
    <scope>NUCLEOTIDE SEQUENCE</scope>
    <source>
        <strain evidence="3">CBS 304.34</strain>
    </source>
</reference>
<accession>A0A6A6YMZ9</accession>
<organism evidence="1">
    <name type="scientific">Mytilinidion resinicola</name>
    <dbReference type="NCBI Taxonomy" id="574789"/>
    <lineage>
        <taxon>Eukaryota</taxon>
        <taxon>Fungi</taxon>
        <taxon>Dikarya</taxon>
        <taxon>Ascomycota</taxon>
        <taxon>Pezizomycotina</taxon>
        <taxon>Dothideomycetes</taxon>
        <taxon>Pleosporomycetidae</taxon>
        <taxon>Mytilinidiales</taxon>
        <taxon>Mytilinidiaceae</taxon>
        <taxon>Mytilinidion</taxon>
    </lineage>
</organism>
<keyword evidence="2" id="KW-1185">Reference proteome</keyword>
<dbReference type="EMBL" id="MU003702">
    <property type="protein sequence ID" value="KAF2809247.1"/>
    <property type="molecule type" value="Genomic_DNA"/>
</dbReference>
<dbReference type="AlphaFoldDB" id="A0A6A6YMZ9"/>
<dbReference type="GeneID" id="54467417"/>
<evidence type="ECO:0000313" key="3">
    <source>
        <dbReference type="RefSeq" id="XP_033576211.1"/>
    </source>
</evidence>
<name>A0A6A6YMZ9_9PEZI</name>
<sequence>MHFPARSAHVAQCRPSEVLHKVESQARELGSLFRLDFGAVPAQRSITFVDDGVSLDNLLVKSALIPQEKYALSITLTSSLLQLSHTLWLPNSWNKTDIIFLRAKGGSAVAGTTVDVKASVSHPRTEV</sequence>
<evidence type="ECO:0000313" key="2">
    <source>
        <dbReference type="Proteomes" id="UP000504636"/>
    </source>
</evidence>